<feature type="transmembrane region" description="Helical" evidence="1">
    <location>
        <begin position="98"/>
        <end position="118"/>
    </location>
</feature>
<gene>
    <name evidence="3" type="ORF">MMOR_53260</name>
</gene>
<reference evidence="3 4" key="1">
    <citation type="journal article" date="2019" name="Emerg. Microbes Infect.">
        <title>Comprehensive subspecies identification of 175 nontuberculous mycobacteria species based on 7547 genomic profiles.</title>
        <authorList>
            <person name="Matsumoto Y."/>
            <person name="Kinjo T."/>
            <person name="Motooka D."/>
            <person name="Nabeya D."/>
            <person name="Jung N."/>
            <person name="Uechi K."/>
            <person name="Horii T."/>
            <person name="Iida T."/>
            <person name="Fujita J."/>
            <person name="Nakamura S."/>
        </authorList>
    </citation>
    <scope>NUCLEOTIDE SEQUENCE [LARGE SCALE GENOMIC DNA]</scope>
    <source>
        <strain evidence="3 4">JCM 6375</strain>
    </source>
</reference>
<feature type="transmembrane region" description="Helical" evidence="1">
    <location>
        <begin position="73"/>
        <end position="91"/>
    </location>
</feature>
<dbReference type="Proteomes" id="UP000466681">
    <property type="component" value="Chromosome"/>
</dbReference>
<feature type="transmembrane region" description="Helical" evidence="1">
    <location>
        <begin position="331"/>
        <end position="354"/>
    </location>
</feature>
<feature type="transmembrane region" description="Helical" evidence="1">
    <location>
        <begin position="47"/>
        <end position="67"/>
    </location>
</feature>
<evidence type="ECO:0000313" key="3">
    <source>
        <dbReference type="EMBL" id="BBX04390.1"/>
    </source>
</evidence>
<keyword evidence="1" id="KW-0812">Transmembrane</keyword>
<evidence type="ECO:0000256" key="1">
    <source>
        <dbReference type="SAM" id="Phobius"/>
    </source>
</evidence>
<dbReference type="KEGG" id="mmor:MMOR_53260"/>
<keyword evidence="1" id="KW-1133">Transmembrane helix</keyword>
<dbReference type="EMBL" id="AP022560">
    <property type="protein sequence ID" value="BBX04390.1"/>
    <property type="molecule type" value="Genomic_DNA"/>
</dbReference>
<dbReference type="InterPro" id="IPR006707">
    <property type="entry name" value="T7SS_EccD"/>
</dbReference>
<dbReference type="InterPro" id="IPR044049">
    <property type="entry name" value="EccD_transm"/>
</dbReference>
<evidence type="ECO:0000259" key="2">
    <source>
        <dbReference type="Pfam" id="PF19053"/>
    </source>
</evidence>
<feature type="domain" description="EccD-like transmembrane" evidence="2">
    <location>
        <begin position="46"/>
        <end position="211"/>
    </location>
</feature>
<protein>
    <submittedName>
        <fullName evidence="3">Type VII secretion integral membrane protein EccD</fullName>
    </submittedName>
</protein>
<proteinExistence type="predicted"/>
<feature type="transmembrane region" description="Helical" evidence="1">
    <location>
        <begin position="124"/>
        <end position="143"/>
    </location>
</feature>
<feature type="transmembrane region" description="Helical" evidence="1">
    <location>
        <begin position="243"/>
        <end position="261"/>
    </location>
</feature>
<keyword evidence="4" id="KW-1185">Reference proteome</keyword>
<dbReference type="Pfam" id="PF19053">
    <property type="entry name" value="EccD"/>
    <property type="match status" value="2"/>
</dbReference>
<evidence type="ECO:0000313" key="4">
    <source>
        <dbReference type="Proteomes" id="UP000466681"/>
    </source>
</evidence>
<feature type="transmembrane region" description="Helical" evidence="1">
    <location>
        <begin position="300"/>
        <end position="319"/>
    </location>
</feature>
<keyword evidence="1" id="KW-0472">Membrane</keyword>
<dbReference type="NCBIfam" id="TIGR03920">
    <property type="entry name" value="T7SS_EccD"/>
    <property type="match status" value="1"/>
</dbReference>
<accession>A0AAD1HFB7</accession>
<feature type="transmembrane region" description="Helical" evidence="1">
    <location>
        <begin position="176"/>
        <end position="195"/>
    </location>
</feature>
<feature type="transmembrane region" description="Helical" evidence="1">
    <location>
        <begin position="273"/>
        <end position="294"/>
    </location>
</feature>
<dbReference type="AlphaFoldDB" id="A0AAD1HFB7"/>
<feature type="transmembrane region" description="Helical" evidence="1">
    <location>
        <begin position="150"/>
        <end position="170"/>
    </location>
</feature>
<organism evidence="3 4">
    <name type="scientific">Mycolicibacterium moriokaense</name>
    <dbReference type="NCBI Taxonomy" id="39691"/>
    <lineage>
        <taxon>Bacteria</taxon>
        <taxon>Bacillati</taxon>
        <taxon>Actinomycetota</taxon>
        <taxon>Actinomycetes</taxon>
        <taxon>Mycobacteriales</taxon>
        <taxon>Mycobacteriaceae</taxon>
        <taxon>Mycolicibacterium</taxon>
    </lineage>
</organism>
<sequence>MYDNDVHHGEVLLLTATEPPIAKRVACDPCLAVASGVPRGDAPVLRVLPAVCCVVLGGLGALVLAWSGTRSHVLVGLCLAVAGAGGAIVHWRVRGDPLICVPLSLVGILYAGAVGFLSVPSETAAPRLLLASAAVFFVAILLLQSTSSTTYLTAIATVSALTTAVTGIAATWRLEFTACGAGLVIFSLAILGMAPKLSMILSRTPVDSAAHVTQECHLTLTGLVVGSAVAAALGAASVAVGEGSALCGTTFTGVVALVLLLRMRTHVDPTRRAWLAAAAMLTAATGFAATAFSVPDHVPVISALATISGAATLTYLAGPTVSPIVVRTVEVIEYIALAAVVPLACWVAGVFGLAGGI</sequence>
<name>A0AAD1HFB7_9MYCO</name>
<feature type="domain" description="EccD-like transmembrane" evidence="2">
    <location>
        <begin position="213"/>
        <end position="356"/>
    </location>
</feature>